<dbReference type="AlphaFoldDB" id="A0A2H1EBH2"/>
<dbReference type="EMBL" id="LT634361">
    <property type="protein sequence ID" value="SFZ83275.1"/>
    <property type="molecule type" value="Genomic_DNA"/>
</dbReference>
<feature type="coiled-coil region" evidence="1">
    <location>
        <begin position="89"/>
        <end position="116"/>
    </location>
</feature>
<evidence type="ECO:0000256" key="1">
    <source>
        <dbReference type="SAM" id="Coils"/>
    </source>
</evidence>
<reference evidence="2 3" key="1">
    <citation type="submission" date="2016-11" db="EMBL/GenBank/DDBJ databases">
        <authorList>
            <person name="Jaros S."/>
            <person name="Januszkiewicz K."/>
            <person name="Wedrychowicz H."/>
        </authorList>
    </citation>
    <scope>NUCLEOTIDE SEQUENCE [LARGE SCALE GENOMIC DNA]</scope>
    <source>
        <strain evidence="2">NCIMB 2154T</strain>
    </source>
</reference>
<keyword evidence="3" id="KW-1185">Reference proteome</keyword>
<dbReference type="OrthoDB" id="1134224at2"/>
<sequence length="247" mass="28767">MKVKDYFLALILCSFIHCKRVPTYAIAISECLEQSRKDYLSSGKRKLFKNPLRKYLDEKLVGMKMSNLTFKDKKGTTIHLNKTGKPVYIQTFSRRVEQCNRELEALNILVEKYQDKVTFILLINKNHESNPLCNNKLYREKSPEDCTPNKYHPSIHIIYFTTANLEGLEDGYGEMIYGIRNIEYPTCYYLNKNNTIFKITTIEDIIVATNKIALKNSSLHEKELSQKSFESRVPTIINELIAYNATR</sequence>
<dbReference type="Gene3D" id="3.40.30.10">
    <property type="entry name" value="Glutaredoxin"/>
    <property type="match status" value="1"/>
</dbReference>
<proteinExistence type="predicted"/>
<dbReference type="RefSeq" id="WP_024742342.1">
    <property type="nucleotide sequence ID" value="NZ_BAUG01000061.1"/>
</dbReference>
<dbReference type="Proteomes" id="UP000231564">
    <property type="component" value="Chromosome MARIT"/>
</dbReference>
<organism evidence="2 3">
    <name type="scientific">Tenacibaculum maritimum NCIMB 2154</name>
    <dbReference type="NCBI Taxonomy" id="1349785"/>
    <lineage>
        <taxon>Bacteria</taxon>
        <taxon>Pseudomonadati</taxon>
        <taxon>Bacteroidota</taxon>
        <taxon>Flavobacteriia</taxon>
        <taxon>Flavobacteriales</taxon>
        <taxon>Flavobacteriaceae</taxon>
        <taxon>Tenacibaculum</taxon>
    </lineage>
</organism>
<protein>
    <submittedName>
        <fullName evidence="2">Uncharacterized protein</fullName>
    </submittedName>
</protein>
<keyword evidence="1" id="KW-0175">Coiled coil</keyword>
<dbReference type="GeneID" id="47723474"/>
<evidence type="ECO:0000313" key="2">
    <source>
        <dbReference type="EMBL" id="SFZ83275.1"/>
    </source>
</evidence>
<gene>
    <name evidence="2" type="ORF">MARIT_1982</name>
</gene>
<evidence type="ECO:0000313" key="3">
    <source>
        <dbReference type="Proteomes" id="UP000231564"/>
    </source>
</evidence>
<dbReference type="KEGG" id="tmar:MARIT_1982"/>
<accession>A0A2H1EBH2</accession>
<name>A0A2H1EBH2_9FLAO</name>